<keyword evidence="8" id="KW-1185">Reference proteome</keyword>
<evidence type="ECO:0000256" key="2">
    <source>
        <dbReference type="ARBA" id="ARBA00023125"/>
    </source>
</evidence>
<dbReference type="PANTHER" id="PTHR24567">
    <property type="entry name" value="CRP FAMILY TRANSCRIPTIONAL REGULATORY PROTEIN"/>
    <property type="match status" value="1"/>
</dbReference>
<dbReference type="AlphaFoldDB" id="A0A1A5YTG6"/>
<feature type="domain" description="HTH crp-type" evidence="6">
    <location>
        <begin position="146"/>
        <end position="215"/>
    </location>
</feature>
<evidence type="ECO:0000256" key="4">
    <source>
        <dbReference type="ARBA" id="ARBA00023163"/>
    </source>
</evidence>
<dbReference type="InterPro" id="IPR000595">
    <property type="entry name" value="cNMP-bd_dom"/>
</dbReference>
<dbReference type="GO" id="GO:0003700">
    <property type="term" value="F:DNA-binding transcription factor activity"/>
    <property type="evidence" value="ECO:0007669"/>
    <property type="project" value="TreeGrafter"/>
</dbReference>
<accession>A0A1A5YTG6</accession>
<name>A0A1A5YTG6_9BACL</name>
<dbReference type="STRING" id="1844972.A7K91_25485"/>
<dbReference type="SUPFAM" id="SSF46785">
    <property type="entry name" value="Winged helix' DNA-binding domain"/>
    <property type="match status" value="1"/>
</dbReference>
<proteinExistence type="predicted"/>
<dbReference type="RefSeq" id="WP_068678879.1">
    <property type="nucleotide sequence ID" value="NZ_LYPA01000024.1"/>
</dbReference>
<evidence type="ECO:0000256" key="3">
    <source>
        <dbReference type="ARBA" id="ARBA00023159"/>
    </source>
</evidence>
<dbReference type="SUPFAM" id="SSF51206">
    <property type="entry name" value="cAMP-binding domain-like"/>
    <property type="match status" value="1"/>
</dbReference>
<keyword evidence="3" id="KW-0010">Activator</keyword>
<sequence length="224" mass="25839">MKEILFLRKLPLFEQLSEEEIAEIASLLVIKEYDKGSNLFWEKEEGNELYIIQSGAVKIYRQEEGREIILTVFHAHDYFGEMALFGDQSVRSASASTLDKTKVFILRRVHFLELLQKKPDIFIKILNTTLERLRKANELIADLAFNSANSRVARLLFRLSEEQTGQYVIPLKLTHHQIADMTATTRETVTKILSDMQNRGIIQIIRKQITITDPEELKACASLE</sequence>
<evidence type="ECO:0008006" key="9">
    <source>
        <dbReference type="Google" id="ProtNLM"/>
    </source>
</evidence>
<dbReference type="InterPro" id="IPR050397">
    <property type="entry name" value="Env_Response_Regulators"/>
</dbReference>
<dbReference type="PROSITE" id="PS51063">
    <property type="entry name" value="HTH_CRP_2"/>
    <property type="match status" value="1"/>
</dbReference>
<dbReference type="Pfam" id="PF00027">
    <property type="entry name" value="cNMP_binding"/>
    <property type="match status" value="1"/>
</dbReference>
<comment type="caution">
    <text evidence="7">The sequence shown here is derived from an EMBL/GenBank/DDBJ whole genome shotgun (WGS) entry which is preliminary data.</text>
</comment>
<evidence type="ECO:0000259" key="6">
    <source>
        <dbReference type="PROSITE" id="PS51063"/>
    </source>
</evidence>
<evidence type="ECO:0000259" key="5">
    <source>
        <dbReference type="PROSITE" id="PS50042"/>
    </source>
</evidence>
<evidence type="ECO:0000313" key="7">
    <source>
        <dbReference type="EMBL" id="OBR68844.1"/>
    </source>
</evidence>
<dbReference type="PANTHER" id="PTHR24567:SF74">
    <property type="entry name" value="HTH-TYPE TRANSCRIPTIONAL REGULATOR ARCR"/>
    <property type="match status" value="1"/>
</dbReference>
<evidence type="ECO:0000256" key="1">
    <source>
        <dbReference type="ARBA" id="ARBA00023015"/>
    </source>
</evidence>
<dbReference type="PRINTS" id="PR00034">
    <property type="entry name" value="HTHCRP"/>
</dbReference>
<gene>
    <name evidence="7" type="ORF">A7K91_25485</name>
</gene>
<dbReference type="CDD" id="cd00092">
    <property type="entry name" value="HTH_CRP"/>
    <property type="match status" value="1"/>
</dbReference>
<dbReference type="Pfam" id="PF13545">
    <property type="entry name" value="HTH_Crp_2"/>
    <property type="match status" value="1"/>
</dbReference>
<organism evidence="7 8">
    <name type="scientific">Paenibacillus oryzae</name>
    <dbReference type="NCBI Taxonomy" id="1844972"/>
    <lineage>
        <taxon>Bacteria</taxon>
        <taxon>Bacillati</taxon>
        <taxon>Bacillota</taxon>
        <taxon>Bacilli</taxon>
        <taxon>Bacillales</taxon>
        <taxon>Paenibacillaceae</taxon>
        <taxon>Paenibacillus</taxon>
    </lineage>
</organism>
<dbReference type="InterPro" id="IPR018488">
    <property type="entry name" value="cNMP-bd_CS"/>
</dbReference>
<dbReference type="InterPro" id="IPR014710">
    <property type="entry name" value="RmlC-like_jellyroll"/>
</dbReference>
<dbReference type="InterPro" id="IPR012318">
    <property type="entry name" value="HTH_CRP"/>
</dbReference>
<feature type="domain" description="Cyclic nucleotide-binding" evidence="5">
    <location>
        <begin position="12"/>
        <end position="132"/>
    </location>
</feature>
<protein>
    <recommendedName>
        <fullName evidence="9">Crp/Fnr family transcriptional regulator</fullName>
    </recommendedName>
</protein>
<keyword evidence="2" id="KW-0238">DNA-binding</keyword>
<dbReference type="InterPro" id="IPR018490">
    <property type="entry name" value="cNMP-bd_dom_sf"/>
</dbReference>
<keyword evidence="4" id="KW-0804">Transcription</keyword>
<dbReference type="InterPro" id="IPR036388">
    <property type="entry name" value="WH-like_DNA-bd_sf"/>
</dbReference>
<dbReference type="PROSITE" id="PS00889">
    <property type="entry name" value="CNMP_BINDING_2"/>
    <property type="match status" value="1"/>
</dbReference>
<dbReference type="Gene3D" id="2.60.120.10">
    <property type="entry name" value="Jelly Rolls"/>
    <property type="match status" value="1"/>
</dbReference>
<dbReference type="OrthoDB" id="9812325at2"/>
<dbReference type="CDD" id="cd00038">
    <property type="entry name" value="CAP_ED"/>
    <property type="match status" value="1"/>
</dbReference>
<dbReference type="GO" id="GO:0003677">
    <property type="term" value="F:DNA binding"/>
    <property type="evidence" value="ECO:0007669"/>
    <property type="project" value="UniProtKB-KW"/>
</dbReference>
<evidence type="ECO:0000313" key="8">
    <source>
        <dbReference type="Proteomes" id="UP000092024"/>
    </source>
</evidence>
<dbReference type="SMART" id="SM00100">
    <property type="entry name" value="cNMP"/>
    <property type="match status" value="1"/>
</dbReference>
<dbReference type="Proteomes" id="UP000092024">
    <property type="component" value="Unassembled WGS sequence"/>
</dbReference>
<reference evidence="7 8" key="1">
    <citation type="submission" date="2016-05" db="EMBL/GenBank/DDBJ databases">
        <title>Paenibacillus oryzae. sp. nov., isolated from the rice root.</title>
        <authorList>
            <person name="Zhang J."/>
            <person name="Zhang X."/>
        </authorList>
    </citation>
    <scope>NUCLEOTIDE SEQUENCE [LARGE SCALE GENOMIC DNA]</scope>
    <source>
        <strain evidence="7 8">1DrF-4</strain>
    </source>
</reference>
<dbReference type="GO" id="GO:0005829">
    <property type="term" value="C:cytosol"/>
    <property type="evidence" value="ECO:0007669"/>
    <property type="project" value="TreeGrafter"/>
</dbReference>
<dbReference type="PROSITE" id="PS50042">
    <property type="entry name" value="CNMP_BINDING_3"/>
    <property type="match status" value="1"/>
</dbReference>
<dbReference type="SMART" id="SM00419">
    <property type="entry name" value="HTH_CRP"/>
    <property type="match status" value="1"/>
</dbReference>
<dbReference type="EMBL" id="LYPA01000024">
    <property type="protein sequence ID" value="OBR68844.1"/>
    <property type="molecule type" value="Genomic_DNA"/>
</dbReference>
<dbReference type="Gene3D" id="1.10.10.10">
    <property type="entry name" value="Winged helix-like DNA-binding domain superfamily/Winged helix DNA-binding domain"/>
    <property type="match status" value="1"/>
</dbReference>
<dbReference type="InterPro" id="IPR036390">
    <property type="entry name" value="WH_DNA-bd_sf"/>
</dbReference>
<keyword evidence="1" id="KW-0805">Transcription regulation</keyword>